<evidence type="ECO:0000256" key="3">
    <source>
        <dbReference type="ARBA" id="ARBA00022840"/>
    </source>
</evidence>
<dbReference type="KEGG" id="dsc:ABOD76_09535"/>
<name>A0AAU7UDJ1_9DEIO</name>
<accession>A0AAU7UDJ1</accession>
<dbReference type="GO" id="GO:0035999">
    <property type="term" value="P:tetrahydrofolate interconversion"/>
    <property type="evidence" value="ECO:0007669"/>
    <property type="project" value="TreeGrafter"/>
</dbReference>
<dbReference type="InterPro" id="IPR037171">
    <property type="entry name" value="NagB/RpiA_transferase-like"/>
</dbReference>
<evidence type="ECO:0000256" key="2">
    <source>
        <dbReference type="ARBA" id="ARBA00022741"/>
    </source>
</evidence>
<dbReference type="Pfam" id="PF01812">
    <property type="entry name" value="5-FTHF_cyc-lig"/>
    <property type="match status" value="1"/>
</dbReference>
<evidence type="ECO:0000256" key="5">
    <source>
        <dbReference type="RuleBase" id="RU361279"/>
    </source>
</evidence>
<keyword evidence="2 4" id="KW-0547">Nucleotide-binding</keyword>
<comment type="cofactor">
    <cofactor evidence="5">
        <name>Mg(2+)</name>
        <dbReference type="ChEBI" id="CHEBI:18420"/>
    </cofactor>
</comment>
<comment type="catalytic activity">
    <reaction evidence="5">
        <text>(6S)-5-formyl-5,6,7,8-tetrahydrofolate + ATP = (6R)-5,10-methenyltetrahydrofolate + ADP + phosphate</text>
        <dbReference type="Rhea" id="RHEA:10488"/>
        <dbReference type="ChEBI" id="CHEBI:30616"/>
        <dbReference type="ChEBI" id="CHEBI:43474"/>
        <dbReference type="ChEBI" id="CHEBI:57455"/>
        <dbReference type="ChEBI" id="CHEBI:57457"/>
        <dbReference type="ChEBI" id="CHEBI:456216"/>
        <dbReference type="EC" id="6.3.3.2"/>
    </reaction>
</comment>
<dbReference type="GO" id="GO:0005524">
    <property type="term" value="F:ATP binding"/>
    <property type="evidence" value="ECO:0007669"/>
    <property type="project" value="UniProtKB-KW"/>
</dbReference>
<comment type="similarity">
    <text evidence="1 5">Belongs to the 5-formyltetrahydrofolate cyclo-ligase family.</text>
</comment>
<keyword evidence="5" id="KW-0479">Metal-binding</keyword>
<proteinExistence type="inferred from homology"/>
<keyword evidence="5" id="KW-0460">Magnesium</keyword>
<dbReference type="PIRSF" id="PIRSF006806">
    <property type="entry name" value="FTHF_cligase"/>
    <property type="match status" value="1"/>
</dbReference>
<keyword evidence="6" id="KW-0436">Ligase</keyword>
<sequence length="183" mass="20063">MNVPDGSASKAMWRAWAQERRAGLPDVSAQIYAQLAALLQDRGLSRVLAYHALPGEPDLSALAPQLELYTTRAVFRPEPRLTLHPWHTATEQSRFGVRQPPRDAPQVAPERIQAVLLPGLAFDQRGYRLGYGGGFYDRLLPGWDVLTVGVIPSALLVPQLPSEPHDQPVQLIVTERGVSATGC</sequence>
<dbReference type="GO" id="GO:0046872">
    <property type="term" value="F:metal ion binding"/>
    <property type="evidence" value="ECO:0007669"/>
    <property type="project" value="UniProtKB-KW"/>
</dbReference>
<dbReference type="InterPro" id="IPR002698">
    <property type="entry name" value="FTHF_cligase"/>
</dbReference>
<gene>
    <name evidence="6" type="ORF">ABOD76_09535</name>
</gene>
<evidence type="ECO:0000256" key="4">
    <source>
        <dbReference type="PIRSR" id="PIRSR006806-1"/>
    </source>
</evidence>
<dbReference type="Gene3D" id="3.40.50.10420">
    <property type="entry name" value="NagB/RpiA/CoA transferase-like"/>
    <property type="match status" value="1"/>
</dbReference>
<dbReference type="AlphaFoldDB" id="A0AAU7UDJ1"/>
<dbReference type="SUPFAM" id="SSF100950">
    <property type="entry name" value="NagB/RpiA/CoA transferase-like"/>
    <property type="match status" value="1"/>
</dbReference>
<dbReference type="PANTHER" id="PTHR23407:SF1">
    <property type="entry name" value="5-FORMYLTETRAHYDROFOLATE CYCLO-LIGASE"/>
    <property type="match status" value="1"/>
</dbReference>
<evidence type="ECO:0000313" key="6">
    <source>
        <dbReference type="EMBL" id="XBV86529.1"/>
    </source>
</evidence>
<feature type="binding site" evidence="4">
    <location>
        <position position="56"/>
    </location>
    <ligand>
        <name>substrate</name>
    </ligand>
</feature>
<feature type="binding site" evidence="4">
    <location>
        <begin position="128"/>
        <end position="136"/>
    </location>
    <ligand>
        <name>ATP</name>
        <dbReference type="ChEBI" id="CHEBI:30616"/>
    </ligand>
</feature>
<dbReference type="InterPro" id="IPR024185">
    <property type="entry name" value="FTHF_cligase-like_sf"/>
</dbReference>
<keyword evidence="3 4" id="KW-0067">ATP-binding</keyword>
<evidence type="ECO:0000256" key="1">
    <source>
        <dbReference type="ARBA" id="ARBA00010638"/>
    </source>
</evidence>
<dbReference type="GO" id="GO:0030272">
    <property type="term" value="F:5-formyltetrahydrofolate cyclo-ligase activity"/>
    <property type="evidence" value="ECO:0007669"/>
    <property type="project" value="UniProtKB-EC"/>
</dbReference>
<dbReference type="PANTHER" id="PTHR23407">
    <property type="entry name" value="ATPASE INHIBITOR/5-FORMYLTETRAHYDROFOLATE CYCLO-LIGASE"/>
    <property type="match status" value="1"/>
</dbReference>
<dbReference type="NCBIfam" id="TIGR02727">
    <property type="entry name" value="MTHFS_bact"/>
    <property type="match status" value="1"/>
</dbReference>
<reference evidence="6" key="1">
    <citation type="submission" date="2024-06" db="EMBL/GenBank/DDBJ databases">
        <title>Draft Genome Sequence of Deinococcus sonorensis Type Strain KR-87, a Biofilm Producing Representative of the Genus Deinococcus.</title>
        <authorList>
            <person name="Boren L.S."/>
            <person name="Grosso R.A."/>
            <person name="Hugenberg-Cox A.N."/>
            <person name="Hill J.T.E."/>
            <person name="Albert C.M."/>
            <person name="Tuohy J.M."/>
        </authorList>
    </citation>
    <scope>NUCLEOTIDE SEQUENCE</scope>
    <source>
        <strain evidence="6">KR-87</strain>
    </source>
</reference>
<dbReference type="EMBL" id="CP158299">
    <property type="protein sequence ID" value="XBV86529.1"/>
    <property type="molecule type" value="Genomic_DNA"/>
</dbReference>
<protein>
    <recommendedName>
        <fullName evidence="5">5-formyltetrahydrofolate cyclo-ligase</fullName>
        <ecNumber evidence="5">6.3.3.2</ecNumber>
    </recommendedName>
</protein>
<dbReference type="RefSeq" id="WP_350244599.1">
    <property type="nucleotide sequence ID" value="NZ_CP158299.1"/>
</dbReference>
<organism evidence="6">
    <name type="scientific">Deinococcus sonorensis KR-87</name>
    <dbReference type="NCBI Taxonomy" id="694439"/>
    <lineage>
        <taxon>Bacteria</taxon>
        <taxon>Thermotogati</taxon>
        <taxon>Deinococcota</taxon>
        <taxon>Deinococci</taxon>
        <taxon>Deinococcales</taxon>
        <taxon>Deinococcaceae</taxon>
        <taxon>Deinococcus</taxon>
    </lineage>
</organism>
<dbReference type="GO" id="GO:0009396">
    <property type="term" value="P:folic acid-containing compound biosynthetic process"/>
    <property type="evidence" value="ECO:0007669"/>
    <property type="project" value="TreeGrafter"/>
</dbReference>
<dbReference type="EC" id="6.3.3.2" evidence="5"/>